<name>A0A0D9S0P2_CHLSB</name>
<feature type="region of interest" description="Disordered" evidence="5">
    <location>
        <begin position="206"/>
        <end position="243"/>
    </location>
</feature>
<feature type="coiled-coil region" evidence="4">
    <location>
        <begin position="49"/>
        <end position="104"/>
    </location>
</feature>
<dbReference type="STRING" id="60711.ENSCSAP00000014431"/>
<feature type="region of interest" description="Disordered" evidence="5">
    <location>
        <begin position="1"/>
        <end position="24"/>
    </location>
</feature>
<keyword evidence="3" id="KW-0469">Meiosis</keyword>
<dbReference type="EMBL" id="AQIB01129792">
    <property type="status" value="NOT_ANNOTATED_CDS"/>
    <property type="molecule type" value="Genomic_DNA"/>
</dbReference>
<dbReference type="InterPro" id="IPR026676">
    <property type="entry name" value="SYCE1"/>
</dbReference>
<keyword evidence="2 4" id="KW-0175">Coiled coil</keyword>
<reference evidence="6 7" key="1">
    <citation type="submission" date="2014-03" db="EMBL/GenBank/DDBJ databases">
        <authorList>
            <person name="Warren W."/>
            <person name="Wilson R.K."/>
        </authorList>
    </citation>
    <scope>NUCLEOTIDE SEQUENCE</scope>
</reference>
<feature type="compositionally biased region" description="Pro residues" evidence="5">
    <location>
        <begin position="234"/>
        <end position="243"/>
    </location>
</feature>
<dbReference type="AlphaFoldDB" id="A0A0D9S0P2"/>
<comment type="similarity">
    <text evidence="1">Belongs to the SYCE family.</text>
</comment>
<dbReference type="OMA" id="QLHCQRK"/>
<proteinExistence type="inferred from homology"/>
<dbReference type="PANTHER" id="PTHR21731:SF1">
    <property type="entry name" value="SYNAPTONEMAL COMPLEX CENTRAL ELEMENT PROTEIN 1-LIKE"/>
    <property type="match status" value="1"/>
</dbReference>
<sequence length="243" mass="27624">MAGKLKPLNVEAPEATEEAEGRQAKSLKTEDLLAMVIKLQKEGSLEPQIEDLINRINELQQAKKKSSEELRETHTLWEALHRELDSLNGEKVHLEEVLSKKQEALRILQMHCQEKESEARRLDVKGQLEDLMGQHKDLWEFHMLEQRLVREIRALERSKEQLLSERRLVRAKLRDVERRLRSQLEVEGGRAVNDGLKAELEIFGEQVPSAPEVGAGEGEAGPELPRARDEVDPEPPVAAPDAP</sequence>
<evidence type="ECO:0000256" key="2">
    <source>
        <dbReference type="ARBA" id="ARBA00023054"/>
    </source>
</evidence>
<evidence type="ECO:0000256" key="3">
    <source>
        <dbReference type="ARBA" id="ARBA00023254"/>
    </source>
</evidence>
<evidence type="ECO:0000256" key="4">
    <source>
        <dbReference type="SAM" id="Coils"/>
    </source>
</evidence>
<organism evidence="6 7">
    <name type="scientific">Chlorocebus sabaeus</name>
    <name type="common">Green monkey</name>
    <name type="synonym">Simia sabaea</name>
    <dbReference type="NCBI Taxonomy" id="60711"/>
    <lineage>
        <taxon>Eukaryota</taxon>
        <taxon>Metazoa</taxon>
        <taxon>Chordata</taxon>
        <taxon>Craniata</taxon>
        <taxon>Vertebrata</taxon>
        <taxon>Euteleostomi</taxon>
        <taxon>Mammalia</taxon>
        <taxon>Eutheria</taxon>
        <taxon>Euarchontoglires</taxon>
        <taxon>Primates</taxon>
        <taxon>Haplorrhini</taxon>
        <taxon>Catarrhini</taxon>
        <taxon>Cercopithecidae</taxon>
        <taxon>Cercopithecinae</taxon>
        <taxon>Chlorocebus</taxon>
    </lineage>
</organism>
<evidence type="ECO:0000313" key="7">
    <source>
        <dbReference type="Proteomes" id="UP000029965"/>
    </source>
</evidence>
<dbReference type="eggNOG" id="ENOG502QZY9">
    <property type="taxonomic scope" value="Eukaryota"/>
</dbReference>
<protein>
    <submittedName>
        <fullName evidence="6">Synaptonemal complex central element protein 1 like</fullName>
    </submittedName>
</protein>
<dbReference type="GeneTree" id="ENSGT00390000017352"/>
<dbReference type="Bgee" id="ENSCSAG00000003626">
    <property type="expression patterns" value="Expressed in pituitary gland and 2 other cell types or tissues"/>
</dbReference>
<feature type="coiled-coil region" evidence="4">
    <location>
        <begin position="145"/>
        <end position="179"/>
    </location>
</feature>
<reference evidence="6" key="3">
    <citation type="submission" date="2025-09" db="UniProtKB">
        <authorList>
            <consortium name="Ensembl"/>
        </authorList>
    </citation>
    <scope>IDENTIFICATION</scope>
</reference>
<dbReference type="Proteomes" id="UP000029965">
    <property type="component" value="Chromosome 5"/>
</dbReference>
<accession>A0A0D9S0P2</accession>
<evidence type="ECO:0000256" key="1">
    <source>
        <dbReference type="ARBA" id="ARBA00010094"/>
    </source>
</evidence>
<evidence type="ECO:0000313" key="6">
    <source>
        <dbReference type="Ensembl" id="ENSCSAP00000014431.1"/>
    </source>
</evidence>
<dbReference type="Pfam" id="PF15233">
    <property type="entry name" value="SYCE1"/>
    <property type="match status" value="1"/>
</dbReference>
<reference evidence="6" key="2">
    <citation type="submission" date="2025-08" db="UniProtKB">
        <authorList>
            <consortium name="Ensembl"/>
        </authorList>
    </citation>
    <scope>IDENTIFICATION</scope>
</reference>
<dbReference type="GO" id="GO:0045111">
    <property type="term" value="C:intermediate filament cytoskeleton"/>
    <property type="evidence" value="ECO:0007669"/>
    <property type="project" value="Ensembl"/>
</dbReference>
<evidence type="ECO:0000256" key="5">
    <source>
        <dbReference type="SAM" id="MobiDB-lite"/>
    </source>
</evidence>
<dbReference type="GO" id="GO:0007130">
    <property type="term" value="P:synaptonemal complex assembly"/>
    <property type="evidence" value="ECO:0007669"/>
    <property type="project" value="InterPro"/>
</dbReference>
<dbReference type="Ensembl" id="ENSCSAT00000001650.1">
    <property type="protein sequence ID" value="ENSCSAP00000014431.1"/>
    <property type="gene ID" value="ENSCSAG00000003626.1"/>
</dbReference>
<gene>
    <name evidence="6" type="primary">SYCE1L</name>
</gene>
<dbReference type="GO" id="GO:0000795">
    <property type="term" value="C:synaptonemal complex"/>
    <property type="evidence" value="ECO:0007669"/>
    <property type="project" value="InterPro"/>
</dbReference>
<dbReference type="PANTHER" id="PTHR21731">
    <property type="entry name" value="SYNAPTONEMAL COMPLEX CENTRAL ELEMENT PROTEIN 1-LIKE"/>
    <property type="match status" value="1"/>
</dbReference>
<keyword evidence="7" id="KW-1185">Reference proteome</keyword>